<feature type="transmembrane region" description="Helical" evidence="1">
    <location>
        <begin position="45"/>
        <end position="63"/>
    </location>
</feature>
<gene>
    <name evidence="2" type="ORF">CWI84_06150</name>
</gene>
<name>A0A432ZQQ5_9GAMM</name>
<dbReference type="Proteomes" id="UP000287996">
    <property type="component" value="Unassembled WGS sequence"/>
</dbReference>
<comment type="caution">
    <text evidence="2">The sequence shown here is derived from an EMBL/GenBank/DDBJ whole genome shotgun (WGS) entry which is preliminary data.</text>
</comment>
<dbReference type="OrthoDB" id="6410003at2"/>
<proteinExistence type="predicted"/>
<keyword evidence="1" id="KW-0472">Membrane</keyword>
<feature type="transmembrane region" description="Helical" evidence="1">
    <location>
        <begin position="20"/>
        <end position="39"/>
    </location>
</feature>
<sequence length="106" mass="12352">MKASDFIWPDKWIPFKVRVFVVILAWTLWLVVSYLKYFVFQVDGVLQFVGFYAILIIWTYLFNRSLSMATGSAYFDASNMRLQAARTCIFVIAVIAFLSILFVGDW</sequence>
<dbReference type="RefSeq" id="WP_126841708.1">
    <property type="nucleotide sequence ID" value="NZ_PIQH01000005.1"/>
</dbReference>
<keyword evidence="1" id="KW-0812">Transmembrane</keyword>
<accession>A0A432ZQQ5</accession>
<keyword evidence="3" id="KW-1185">Reference proteome</keyword>
<evidence type="ECO:0000256" key="1">
    <source>
        <dbReference type="SAM" id="Phobius"/>
    </source>
</evidence>
<organism evidence="2 3">
    <name type="scientific">Idiomarina tyrosinivorans</name>
    <dbReference type="NCBI Taxonomy" id="1445662"/>
    <lineage>
        <taxon>Bacteria</taxon>
        <taxon>Pseudomonadati</taxon>
        <taxon>Pseudomonadota</taxon>
        <taxon>Gammaproteobacteria</taxon>
        <taxon>Alteromonadales</taxon>
        <taxon>Idiomarinaceae</taxon>
        <taxon>Idiomarina</taxon>
    </lineage>
</organism>
<protein>
    <submittedName>
        <fullName evidence="2">Uncharacterized protein</fullName>
    </submittedName>
</protein>
<reference evidence="2 3" key="1">
    <citation type="journal article" date="2011" name="Front. Microbiol.">
        <title>Genomic signatures of strain selection and enhancement in Bacillus atrophaeus var. globigii, a historical biowarfare simulant.</title>
        <authorList>
            <person name="Gibbons H.S."/>
            <person name="Broomall S.M."/>
            <person name="McNew L.A."/>
            <person name="Daligault H."/>
            <person name="Chapman C."/>
            <person name="Bruce D."/>
            <person name="Karavis M."/>
            <person name="Krepps M."/>
            <person name="McGregor P.A."/>
            <person name="Hong C."/>
            <person name="Park K.H."/>
            <person name="Akmal A."/>
            <person name="Feldman A."/>
            <person name="Lin J.S."/>
            <person name="Chang W.E."/>
            <person name="Higgs B.W."/>
            <person name="Demirev P."/>
            <person name="Lindquist J."/>
            <person name="Liem A."/>
            <person name="Fochler E."/>
            <person name="Read T.D."/>
            <person name="Tapia R."/>
            <person name="Johnson S."/>
            <person name="Bishop-Lilly K.A."/>
            <person name="Detter C."/>
            <person name="Han C."/>
            <person name="Sozhamannan S."/>
            <person name="Rosenzweig C.N."/>
            <person name="Skowronski E.W."/>
        </authorList>
    </citation>
    <scope>NUCLEOTIDE SEQUENCE [LARGE SCALE GENOMIC DNA]</scope>
    <source>
        <strain evidence="2 3">CC-PW-9</strain>
    </source>
</reference>
<dbReference type="AlphaFoldDB" id="A0A432ZQQ5"/>
<keyword evidence="1" id="KW-1133">Transmembrane helix</keyword>
<feature type="transmembrane region" description="Helical" evidence="1">
    <location>
        <begin position="84"/>
        <end position="104"/>
    </location>
</feature>
<evidence type="ECO:0000313" key="2">
    <source>
        <dbReference type="EMBL" id="RUO80213.1"/>
    </source>
</evidence>
<dbReference type="EMBL" id="PIQH01000005">
    <property type="protein sequence ID" value="RUO80213.1"/>
    <property type="molecule type" value="Genomic_DNA"/>
</dbReference>
<evidence type="ECO:0000313" key="3">
    <source>
        <dbReference type="Proteomes" id="UP000287996"/>
    </source>
</evidence>